<evidence type="ECO:0000256" key="1">
    <source>
        <dbReference type="SAM" id="MobiDB-lite"/>
    </source>
</evidence>
<evidence type="ECO:0000313" key="3">
    <source>
        <dbReference type="EMBL" id="KAF4690126.1"/>
    </source>
</evidence>
<dbReference type="AlphaFoldDB" id="A0A7J6P330"/>
<sequence length="242" mass="26588">MILPHKSSGRTALLAITLFANLMGVAEGAGRKALGVCTVNNRHLSILKIKAKEGTNTLKKAWNRLRGKKHIDSRMPHAAKSGEALALLGGPARLPSQKMQCRINKRGDERRVIRKLMARIGAIGYLDGGEWRFLQPDYSKGDTVSVKRVNARSEESAGTIHFRRGETAVTMIDDKTVSAQSTDHIMYRLKFAHSEAASRFYHAIHAITEDDVFSHSSTRTQIGGGNSPSTNDQEALNPSDDE</sequence>
<keyword evidence="2" id="KW-0732">Signal</keyword>
<evidence type="ECO:0000313" key="4">
    <source>
        <dbReference type="Proteomes" id="UP000541610"/>
    </source>
</evidence>
<feature type="compositionally biased region" description="Polar residues" evidence="1">
    <location>
        <begin position="214"/>
        <end position="236"/>
    </location>
</feature>
<reference evidence="3 4" key="1">
    <citation type="submission" date="2020-04" db="EMBL/GenBank/DDBJ databases">
        <title>Perkinsus olseni comparative genomics.</title>
        <authorList>
            <person name="Bogema D.R."/>
        </authorList>
    </citation>
    <scope>NUCLEOTIDE SEQUENCE [LARGE SCALE GENOMIC DNA]</scope>
    <source>
        <strain evidence="3">00978-12</strain>
    </source>
</reference>
<evidence type="ECO:0000256" key="2">
    <source>
        <dbReference type="SAM" id="SignalP"/>
    </source>
</evidence>
<dbReference type="Proteomes" id="UP000541610">
    <property type="component" value="Unassembled WGS sequence"/>
</dbReference>
<organism evidence="3 4">
    <name type="scientific">Perkinsus olseni</name>
    <name type="common">Perkinsus atlanticus</name>
    <dbReference type="NCBI Taxonomy" id="32597"/>
    <lineage>
        <taxon>Eukaryota</taxon>
        <taxon>Sar</taxon>
        <taxon>Alveolata</taxon>
        <taxon>Perkinsozoa</taxon>
        <taxon>Perkinsea</taxon>
        <taxon>Perkinsida</taxon>
        <taxon>Perkinsidae</taxon>
        <taxon>Perkinsus</taxon>
    </lineage>
</organism>
<dbReference type="EMBL" id="JABANP010000106">
    <property type="protein sequence ID" value="KAF4690126.1"/>
    <property type="molecule type" value="Genomic_DNA"/>
</dbReference>
<comment type="caution">
    <text evidence="3">The sequence shown here is derived from an EMBL/GenBank/DDBJ whole genome shotgun (WGS) entry which is preliminary data.</text>
</comment>
<accession>A0A7J6P330</accession>
<feature type="region of interest" description="Disordered" evidence="1">
    <location>
        <begin position="214"/>
        <end position="242"/>
    </location>
</feature>
<name>A0A7J6P330_PEROL</name>
<feature type="chain" id="PRO_5029908008" evidence="2">
    <location>
        <begin position="29"/>
        <end position="242"/>
    </location>
</feature>
<protein>
    <submittedName>
        <fullName evidence="3">Uncharacterized protein</fullName>
    </submittedName>
</protein>
<feature type="signal peptide" evidence="2">
    <location>
        <begin position="1"/>
        <end position="28"/>
    </location>
</feature>
<proteinExistence type="predicted"/>
<dbReference type="OrthoDB" id="423983at2759"/>
<gene>
    <name evidence="3" type="ORF">FOZ60_000582</name>
</gene>